<evidence type="ECO:0000256" key="2">
    <source>
        <dbReference type="ARBA" id="ARBA00008655"/>
    </source>
</evidence>
<evidence type="ECO:0000256" key="4">
    <source>
        <dbReference type="ARBA" id="ARBA00022679"/>
    </source>
</evidence>
<sequence length="238" mass="26746">MIRLIGVFLFLVVYFIISLPIQLAELIIQKFNMDIRNKSSLSFVQWGLKCVMFISGVKLEVTGYENIPKDTPVLFVGNHNSFYDIIVTYPLMERPTGFVAKKEIKKVPFLSWWMYFVNCIFLDRSDPRAGLKSVLDAAGLIKKGISVFLFPEGTRSKDGNMLEFKDGGFKIATKSKCPIVPVGITGSADVFENHFPLIKSTKVTVTFAEPIYTADLSREETKGLSARVKGEIQNIISK</sequence>
<dbReference type="SUPFAM" id="SSF69593">
    <property type="entry name" value="Glycerol-3-phosphate (1)-acyltransferase"/>
    <property type="match status" value="1"/>
</dbReference>
<proteinExistence type="inferred from homology"/>
<evidence type="ECO:0000256" key="5">
    <source>
        <dbReference type="ARBA" id="ARBA00023098"/>
    </source>
</evidence>
<evidence type="ECO:0000256" key="6">
    <source>
        <dbReference type="ARBA" id="ARBA00023315"/>
    </source>
</evidence>
<dbReference type="Proteomes" id="UP000597877">
    <property type="component" value="Unassembled WGS sequence"/>
</dbReference>
<accession>A0ABR7F464</accession>
<keyword evidence="4 7" id="KW-0808">Transferase</keyword>
<dbReference type="InterPro" id="IPR004552">
    <property type="entry name" value="AGP_acyltrans"/>
</dbReference>
<comment type="caution">
    <text evidence="9">The sequence shown here is derived from an EMBL/GenBank/DDBJ whole genome shotgun (WGS) entry which is preliminary data.</text>
</comment>
<protein>
    <recommendedName>
        <fullName evidence="7">1-acyl-sn-glycerol-3-phosphate acyltransferase</fullName>
        <ecNumber evidence="7">2.3.1.51</ecNumber>
    </recommendedName>
</protein>
<comment type="pathway">
    <text evidence="1">Lipid metabolism.</text>
</comment>
<evidence type="ECO:0000259" key="8">
    <source>
        <dbReference type="SMART" id="SM00563"/>
    </source>
</evidence>
<organism evidence="9 10">
    <name type="scientific">Eubacterium segne</name>
    <dbReference type="NCBI Taxonomy" id="2763045"/>
    <lineage>
        <taxon>Bacteria</taxon>
        <taxon>Bacillati</taxon>
        <taxon>Bacillota</taxon>
        <taxon>Clostridia</taxon>
        <taxon>Eubacteriales</taxon>
        <taxon>Eubacteriaceae</taxon>
        <taxon>Eubacterium</taxon>
    </lineage>
</organism>
<keyword evidence="7" id="KW-1208">Phospholipid metabolism</keyword>
<keyword evidence="3 7" id="KW-0444">Lipid biosynthesis</keyword>
<dbReference type="EMBL" id="JACOOZ010000007">
    <property type="protein sequence ID" value="MBC5668399.1"/>
    <property type="molecule type" value="Genomic_DNA"/>
</dbReference>
<evidence type="ECO:0000256" key="3">
    <source>
        <dbReference type="ARBA" id="ARBA00022516"/>
    </source>
</evidence>
<comment type="domain">
    <text evidence="7">The HXXXXD motif is essential for acyltransferase activity and may constitute the binding site for the phosphate moiety of the glycerol-3-phosphate.</text>
</comment>
<evidence type="ECO:0000313" key="9">
    <source>
        <dbReference type="EMBL" id="MBC5668399.1"/>
    </source>
</evidence>
<gene>
    <name evidence="9" type="ORF">H8S00_10420</name>
</gene>
<reference evidence="9 10" key="1">
    <citation type="submission" date="2020-08" db="EMBL/GenBank/DDBJ databases">
        <title>Genome public.</title>
        <authorList>
            <person name="Liu C."/>
            <person name="Sun Q."/>
        </authorList>
    </citation>
    <scope>NUCLEOTIDE SEQUENCE [LARGE SCALE GENOMIC DNA]</scope>
    <source>
        <strain evidence="9 10">BX4</strain>
    </source>
</reference>
<evidence type="ECO:0000313" key="10">
    <source>
        <dbReference type="Proteomes" id="UP000597877"/>
    </source>
</evidence>
<evidence type="ECO:0000256" key="7">
    <source>
        <dbReference type="RuleBase" id="RU361267"/>
    </source>
</evidence>
<dbReference type="NCBIfam" id="TIGR00530">
    <property type="entry name" value="AGP_acyltrn"/>
    <property type="match status" value="1"/>
</dbReference>
<keyword evidence="7" id="KW-0594">Phospholipid biosynthesis</keyword>
<dbReference type="Pfam" id="PF01553">
    <property type="entry name" value="Acyltransferase"/>
    <property type="match status" value="1"/>
</dbReference>
<dbReference type="CDD" id="cd07989">
    <property type="entry name" value="LPLAT_AGPAT-like"/>
    <property type="match status" value="1"/>
</dbReference>
<dbReference type="GO" id="GO:0016746">
    <property type="term" value="F:acyltransferase activity"/>
    <property type="evidence" value="ECO:0007669"/>
    <property type="project" value="UniProtKB-KW"/>
</dbReference>
<keyword evidence="6 7" id="KW-0012">Acyltransferase</keyword>
<dbReference type="PANTHER" id="PTHR10434">
    <property type="entry name" value="1-ACYL-SN-GLYCEROL-3-PHOSPHATE ACYLTRANSFERASE"/>
    <property type="match status" value="1"/>
</dbReference>
<keyword evidence="5 7" id="KW-0443">Lipid metabolism</keyword>
<dbReference type="InterPro" id="IPR002123">
    <property type="entry name" value="Plipid/glycerol_acylTrfase"/>
</dbReference>
<dbReference type="SMART" id="SM00563">
    <property type="entry name" value="PlsC"/>
    <property type="match status" value="1"/>
</dbReference>
<dbReference type="RefSeq" id="WP_021952092.1">
    <property type="nucleotide sequence ID" value="NZ_JACOOZ010000007.1"/>
</dbReference>
<dbReference type="EC" id="2.3.1.51" evidence="7"/>
<comment type="similarity">
    <text evidence="2 7">Belongs to the 1-acyl-sn-glycerol-3-phosphate acyltransferase family.</text>
</comment>
<feature type="domain" description="Phospholipid/glycerol acyltransferase" evidence="8">
    <location>
        <begin position="73"/>
        <end position="187"/>
    </location>
</feature>
<name>A0ABR7F464_9FIRM</name>
<evidence type="ECO:0000256" key="1">
    <source>
        <dbReference type="ARBA" id="ARBA00005189"/>
    </source>
</evidence>
<comment type="catalytic activity">
    <reaction evidence="7">
        <text>a 1-acyl-sn-glycero-3-phosphate + an acyl-CoA = a 1,2-diacyl-sn-glycero-3-phosphate + CoA</text>
        <dbReference type="Rhea" id="RHEA:19709"/>
        <dbReference type="ChEBI" id="CHEBI:57287"/>
        <dbReference type="ChEBI" id="CHEBI:57970"/>
        <dbReference type="ChEBI" id="CHEBI:58342"/>
        <dbReference type="ChEBI" id="CHEBI:58608"/>
        <dbReference type="EC" id="2.3.1.51"/>
    </reaction>
</comment>
<keyword evidence="10" id="KW-1185">Reference proteome</keyword>
<dbReference type="PANTHER" id="PTHR10434:SF64">
    <property type="entry name" value="1-ACYL-SN-GLYCEROL-3-PHOSPHATE ACYLTRANSFERASE-RELATED"/>
    <property type="match status" value="1"/>
</dbReference>